<name>A0ABQ4EED1_9ACTN</name>
<reference evidence="1 2" key="1">
    <citation type="submission" date="2021-01" db="EMBL/GenBank/DDBJ databases">
        <title>Whole genome shotgun sequence of Plantactinospora endophytica NBRC 110450.</title>
        <authorList>
            <person name="Komaki H."/>
            <person name="Tamura T."/>
        </authorList>
    </citation>
    <scope>NUCLEOTIDE SEQUENCE [LARGE SCALE GENOMIC DNA]</scope>
    <source>
        <strain evidence="1 2">NBRC 110450</strain>
    </source>
</reference>
<keyword evidence="2" id="KW-1185">Reference proteome</keyword>
<gene>
    <name evidence="1" type="ORF">Pen02_79800</name>
</gene>
<proteinExistence type="predicted"/>
<evidence type="ECO:0000313" key="1">
    <source>
        <dbReference type="EMBL" id="GIG93044.1"/>
    </source>
</evidence>
<sequence length="80" mass="8844">MGWLCNHTYLFKGHLADRRNQGGSIRLIAEVLATLLAEAYPAPHKIAVSTRHEIGNIREVWKLGQIVTAKRAALARLAAD</sequence>
<evidence type="ECO:0000313" key="2">
    <source>
        <dbReference type="Proteomes" id="UP000646749"/>
    </source>
</evidence>
<comment type="caution">
    <text evidence="1">The sequence shown here is derived from an EMBL/GenBank/DDBJ whole genome shotgun (WGS) entry which is preliminary data.</text>
</comment>
<dbReference type="Proteomes" id="UP000646749">
    <property type="component" value="Unassembled WGS sequence"/>
</dbReference>
<dbReference type="EMBL" id="BONW01000050">
    <property type="protein sequence ID" value="GIG93044.1"/>
    <property type="molecule type" value="Genomic_DNA"/>
</dbReference>
<organism evidence="1 2">
    <name type="scientific">Plantactinospora endophytica</name>
    <dbReference type="NCBI Taxonomy" id="673535"/>
    <lineage>
        <taxon>Bacteria</taxon>
        <taxon>Bacillati</taxon>
        <taxon>Actinomycetota</taxon>
        <taxon>Actinomycetes</taxon>
        <taxon>Micromonosporales</taxon>
        <taxon>Micromonosporaceae</taxon>
        <taxon>Plantactinospora</taxon>
    </lineage>
</organism>
<accession>A0ABQ4EED1</accession>
<protein>
    <submittedName>
        <fullName evidence="1">Uncharacterized protein</fullName>
    </submittedName>
</protein>